<dbReference type="Gene3D" id="1.10.10.10">
    <property type="entry name" value="Winged helix-like DNA-binding domain superfamily/Winged helix DNA-binding domain"/>
    <property type="match status" value="1"/>
</dbReference>
<evidence type="ECO:0000259" key="4">
    <source>
        <dbReference type="Pfam" id="PF23598"/>
    </source>
</evidence>
<evidence type="ECO:0000259" key="3">
    <source>
        <dbReference type="Pfam" id="PF23559"/>
    </source>
</evidence>
<dbReference type="InterPro" id="IPR044974">
    <property type="entry name" value="Disease_R_plants"/>
</dbReference>
<dbReference type="InterPro" id="IPR055414">
    <property type="entry name" value="LRR_R13L4/SHOC2-like"/>
</dbReference>
<dbReference type="InterPro" id="IPR032675">
    <property type="entry name" value="LRR_dom_sf"/>
</dbReference>
<dbReference type="InterPro" id="IPR042197">
    <property type="entry name" value="Apaf_helical"/>
</dbReference>
<dbReference type="InterPro" id="IPR058922">
    <property type="entry name" value="WHD_DRP"/>
</dbReference>
<evidence type="ECO:0000313" key="5">
    <source>
        <dbReference type="EMBL" id="PNT64977.1"/>
    </source>
</evidence>
<dbReference type="GO" id="GO:0098542">
    <property type="term" value="P:defense response to other organism"/>
    <property type="evidence" value="ECO:0000318"/>
    <property type="project" value="GO_Central"/>
</dbReference>
<dbReference type="FunFam" id="1.10.10.10:FF:000322">
    <property type="entry name" value="Probable disease resistance protein At1g63360"/>
    <property type="match status" value="1"/>
</dbReference>
<dbReference type="Proteomes" id="UP000008810">
    <property type="component" value="Chromosome 4"/>
</dbReference>
<dbReference type="InParanoid" id="A0A2K2CSH3"/>
<dbReference type="EnsemblPlants" id="PNT64977">
    <property type="protein sequence ID" value="PNT64977"/>
    <property type="gene ID" value="BRADI_4g35317v3"/>
</dbReference>
<dbReference type="GO" id="GO:0002758">
    <property type="term" value="P:innate immune response-activating signaling pathway"/>
    <property type="evidence" value="ECO:0007669"/>
    <property type="project" value="UniProtKB-ARBA"/>
</dbReference>
<evidence type="ECO:0000256" key="1">
    <source>
        <dbReference type="ARBA" id="ARBA00022737"/>
    </source>
</evidence>
<dbReference type="Pfam" id="PF23559">
    <property type="entry name" value="WHD_DRP"/>
    <property type="match status" value="1"/>
</dbReference>
<dbReference type="OrthoDB" id="6161812at2759"/>
<reference evidence="5 6" key="1">
    <citation type="journal article" date="2010" name="Nature">
        <title>Genome sequencing and analysis of the model grass Brachypodium distachyon.</title>
        <authorList>
            <consortium name="International Brachypodium Initiative"/>
        </authorList>
    </citation>
    <scope>NUCLEOTIDE SEQUENCE [LARGE SCALE GENOMIC DNA]</scope>
    <source>
        <strain evidence="5 6">Bd21</strain>
    </source>
</reference>
<keyword evidence="2" id="KW-0611">Plant defense</keyword>
<feature type="domain" description="Disease resistance protein winged helix" evidence="3">
    <location>
        <begin position="77"/>
        <end position="148"/>
    </location>
</feature>
<dbReference type="InterPro" id="IPR027417">
    <property type="entry name" value="P-loop_NTPase"/>
</dbReference>
<dbReference type="Gramene" id="PNT64977">
    <property type="protein sequence ID" value="PNT64977"/>
    <property type="gene ID" value="BRADI_4g35317v3"/>
</dbReference>
<keyword evidence="1" id="KW-0677">Repeat</keyword>
<dbReference type="EnsemblPlants" id="PNT64979">
    <property type="protein sequence ID" value="PNT64979"/>
    <property type="gene ID" value="BRADI_4g35317v3"/>
</dbReference>
<evidence type="ECO:0000256" key="2">
    <source>
        <dbReference type="ARBA" id="ARBA00022821"/>
    </source>
</evidence>
<proteinExistence type="predicted"/>
<name>A0A2K2CSH3_BRADI</name>
<feature type="domain" description="Disease resistance R13L4/SHOC-2-like LRR" evidence="4">
    <location>
        <begin position="348"/>
        <end position="565"/>
    </location>
</feature>
<protein>
    <submittedName>
        <fullName evidence="5 6">Uncharacterized protein</fullName>
    </submittedName>
</protein>
<dbReference type="EMBL" id="CM000883">
    <property type="protein sequence ID" value="PNT64979.1"/>
    <property type="molecule type" value="Genomic_DNA"/>
</dbReference>
<gene>
    <name evidence="5" type="ORF">BRADI_4g35317v3</name>
</gene>
<dbReference type="EMBL" id="CM000883">
    <property type="protein sequence ID" value="PNT64977.1"/>
    <property type="molecule type" value="Genomic_DNA"/>
</dbReference>
<dbReference type="GO" id="GO:0042742">
    <property type="term" value="P:defense response to bacterium"/>
    <property type="evidence" value="ECO:0007669"/>
    <property type="project" value="UniProtKB-ARBA"/>
</dbReference>
<dbReference type="AlphaFoldDB" id="A0A2K2CSH3"/>
<dbReference type="Gramene" id="PNT64979">
    <property type="protein sequence ID" value="PNT64979"/>
    <property type="gene ID" value="BRADI_4g35317v3"/>
</dbReference>
<evidence type="ECO:0000313" key="6">
    <source>
        <dbReference type="EnsemblPlants" id="PNT64977"/>
    </source>
</evidence>
<evidence type="ECO:0000313" key="7">
    <source>
        <dbReference type="Proteomes" id="UP000008810"/>
    </source>
</evidence>
<keyword evidence="7" id="KW-1185">Reference proteome</keyword>
<reference evidence="6" key="3">
    <citation type="submission" date="2018-08" db="UniProtKB">
        <authorList>
            <consortium name="EnsemblPlants"/>
        </authorList>
    </citation>
    <scope>IDENTIFICATION</scope>
    <source>
        <strain evidence="6">cv. Bd21</strain>
    </source>
</reference>
<dbReference type="SUPFAM" id="SSF52540">
    <property type="entry name" value="P-loop containing nucleoside triphosphate hydrolases"/>
    <property type="match status" value="1"/>
</dbReference>
<dbReference type="GO" id="GO:0009626">
    <property type="term" value="P:plant-type hypersensitive response"/>
    <property type="evidence" value="ECO:0007669"/>
    <property type="project" value="UniProtKB-ARBA"/>
</dbReference>
<dbReference type="PANTHER" id="PTHR23155:SF1114">
    <property type="entry name" value="OS02G0475500 PROTEIN"/>
    <property type="match status" value="1"/>
</dbReference>
<organism evidence="5">
    <name type="scientific">Brachypodium distachyon</name>
    <name type="common">Purple false brome</name>
    <name type="synonym">Trachynia distachya</name>
    <dbReference type="NCBI Taxonomy" id="15368"/>
    <lineage>
        <taxon>Eukaryota</taxon>
        <taxon>Viridiplantae</taxon>
        <taxon>Streptophyta</taxon>
        <taxon>Embryophyta</taxon>
        <taxon>Tracheophyta</taxon>
        <taxon>Spermatophyta</taxon>
        <taxon>Magnoliopsida</taxon>
        <taxon>Liliopsida</taxon>
        <taxon>Poales</taxon>
        <taxon>Poaceae</taxon>
        <taxon>BOP clade</taxon>
        <taxon>Pooideae</taxon>
        <taxon>Stipodae</taxon>
        <taxon>Brachypodieae</taxon>
        <taxon>Brachypodium</taxon>
    </lineage>
</organism>
<dbReference type="InterPro" id="IPR036388">
    <property type="entry name" value="WH-like_DNA-bd_sf"/>
</dbReference>
<dbReference type="Gene3D" id="1.10.8.430">
    <property type="entry name" value="Helical domain of apoptotic protease-activating factors"/>
    <property type="match status" value="1"/>
</dbReference>
<feature type="domain" description="Disease resistance R13L4/SHOC-2-like LRR" evidence="4">
    <location>
        <begin position="196"/>
        <end position="294"/>
    </location>
</feature>
<sequence>MKEEANLILRRCRGLPLAIATIGGLLANRPKTSREWMNLGDHLGSELEYDRDIMRVITSSYDGLPYHLKTCFLYLSIFPENYEIRCTRLLRRWMAEGYIAKPRDMTIEEVGRRHYKELINRSMIQPSKKVRASMAVERCRVHGVVLQIILSKSVEENQLFIMDNHCNEAPQSKIRHLVVTRRKKSENMSSINLSLIRSLTVFGECPLSLITPKLRLLRVLDLEDTIGLENDDLKHVGELRHLRYLGLRGTNISALPSSLQNLVCLETLDVQDTKVTWFPHGITKLENLRYLVGGINFAKDLVEKMGKKNATKGNNNCSKTLADFVCGCYGGYKEQSQCLCSGCTCEFSVRAPERIEKLRNLLVLGVLHIAQGSEVARNLGKLTNLRRLGVDLEADGGAWMELCSSISRLVHLERLEVRSESLEFLKDTSKDKSPPKHLTSLRLCGRLGNLPSWMSSLNDLSKVKLLRTQLKQEEIRVLGKLGNLTLLGLWEDSFMEESLCFSNGTFKKLKLLYIEGLKNLKTIQIEDGTLTVLENLRVRKCLQLHDGEKGFSGVVFLRNLNELALTSCGEKPELEKALQLQIVGLANRPTLITGKSIVLRSAPSLRHFLPMEADCA</sequence>
<reference evidence="5" key="2">
    <citation type="submission" date="2017-06" db="EMBL/GenBank/DDBJ databases">
        <title>WGS assembly of Brachypodium distachyon.</title>
        <authorList>
            <consortium name="The International Brachypodium Initiative"/>
            <person name="Lucas S."/>
            <person name="Harmon-Smith M."/>
            <person name="Lail K."/>
            <person name="Tice H."/>
            <person name="Grimwood J."/>
            <person name="Bruce D."/>
            <person name="Barry K."/>
            <person name="Shu S."/>
            <person name="Lindquist E."/>
            <person name="Wang M."/>
            <person name="Pitluck S."/>
            <person name="Vogel J.P."/>
            <person name="Garvin D.F."/>
            <person name="Mockler T.C."/>
            <person name="Schmutz J."/>
            <person name="Rokhsar D."/>
            <person name="Bevan M.W."/>
        </authorList>
    </citation>
    <scope>NUCLEOTIDE SEQUENCE</scope>
    <source>
        <strain evidence="5">Bd21</strain>
    </source>
</reference>
<accession>A0A2K2CSH3</accession>
<dbReference type="Gene3D" id="3.80.10.10">
    <property type="entry name" value="Ribonuclease Inhibitor"/>
    <property type="match status" value="2"/>
</dbReference>
<dbReference type="Pfam" id="PF23598">
    <property type="entry name" value="LRR_14"/>
    <property type="match status" value="2"/>
</dbReference>
<dbReference type="SUPFAM" id="SSF52058">
    <property type="entry name" value="L domain-like"/>
    <property type="match status" value="1"/>
</dbReference>
<dbReference type="GO" id="GO:0043531">
    <property type="term" value="F:ADP binding"/>
    <property type="evidence" value="ECO:0007669"/>
    <property type="project" value="InterPro"/>
</dbReference>
<dbReference type="PANTHER" id="PTHR23155">
    <property type="entry name" value="DISEASE RESISTANCE PROTEIN RP"/>
    <property type="match status" value="1"/>
</dbReference>